<proteinExistence type="predicted"/>
<organism evidence="2 3">
    <name type="scientific">Cellvibrio fibrivorans</name>
    <dbReference type="NCBI Taxonomy" id="126350"/>
    <lineage>
        <taxon>Bacteria</taxon>
        <taxon>Pseudomonadati</taxon>
        <taxon>Pseudomonadota</taxon>
        <taxon>Gammaproteobacteria</taxon>
        <taxon>Cellvibrionales</taxon>
        <taxon>Cellvibrionaceae</taxon>
        <taxon>Cellvibrio</taxon>
    </lineage>
</organism>
<protein>
    <submittedName>
        <fullName evidence="2">Membrane protein</fullName>
    </submittedName>
</protein>
<evidence type="ECO:0000313" key="3">
    <source>
        <dbReference type="Proteomes" id="UP001253595"/>
    </source>
</evidence>
<feature type="transmembrane region" description="Helical" evidence="1">
    <location>
        <begin position="122"/>
        <end position="147"/>
    </location>
</feature>
<keyword evidence="1" id="KW-0812">Transmembrane</keyword>
<feature type="transmembrane region" description="Helical" evidence="1">
    <location>
        <begin position="46"/>
        <end position="63"/>
    </location>
</feature>
<dbReference type="EMBL" id="JAVDVX010000002">
    <property type="protein sequence ID" value="MDR7089475.1"/>
    <property type="molecule type" value="Genomic_DNA"/>
</dbReference>
<keyword evidence="1" id="KW-1133">Transmembrane helix</keyword>
<sequence>MSYMNLLLATNSLLFWLTTCITLPILLLAVRHAPWQQVLTSQARQHALFATILALALLWLLQVSVRDTLAIHPLLMTVTTMVFGWSLATLIGAMALVALEIYQVPLHALTLDWDVAVAQFDLSTLPVDFCLSVAVPVGWAWCVLWLVDRWKFKNPFTYFWGVGFFGAMLSCIWLGLAAMLLFAVTGSDVQFATTQEHFIVFVLMTFPEGFVNGLIATVMTVLYPDMVKTYRDDWYLKD</sequence>
<comment type="caution">
    <text evidence="2">The sequence shown here is derived from an EMBL/GenBank/DDBJ whole genome shotgun (WGS) entry which is preliminary data.</text>
</comment>
<accession>A0ABU1UWA7</accession>
<evidence type="ECO:0000313" key="2">
    <source>
        <dbReference type="EMBL" id="MDR7089475.1"/>
    </source>
</evidence>
<name>A0ABU1UWA7_9GAMM</name>
<feature type="transmembrane region" description="Helical" evidence="1">
    <location>
        <begin position="159"/>
        <end position="186"/>
    </location>
</feature>
<keyword evidence="1" id="KW-0472">Membrane</keyword>
<feature type="transmembrane region" description="Helical" evidence="1">
    <location>
        <begin position="198"/>
        <end position="223"/>
    </location>
</feature>
<keyword evidence="3" id="KW-1185">Reference proteome</keyword>
<reference evidence="2 3" key="1">
    <citation type="submission" date="2023-07" db="EMBL/GenBank/DDBJ databases">
        <title>Sorghum-associated microbial communities from plants grown in Nebraska, USA.</title>
        <authorList>
            <person name="Schachtman D."/>
        </authorList>
    </citation>
    <scope>NUCLEOTIDE SEQUENCE [LARGE SCALE GENOMIC DNA]</scope>
    <source>
        <strain evidence="2 3">BE190</strain>
    </source>
</reference>
<dbReference type="Proteomes" id="UP001253595">
    <property type="component" value="Unassembled WGS sequence"/>
</dbReference>
<dbReference type="RefSeq" id="WP_310070656.1">
    <property type="nucleotide sequence ID" value="NZ_JAVDVX010000002.1"/>
</dbReference>
<feature type="transmembrane region" description="Helical" evidence="1">
    <location>
        <begin position="75"/>
        <end position="102"/>
    </location>
</feature>
<gene>
    <name evidence="2" type="ORF">J2X05_001481</name>
</gene>
<evidence type="ECO:0000256" key="1">
    <source>
        <dbReference type="SAM" id="Phobius"/>
    </source>
</evidence>